<dbReference type="AlphaFoldDB" id="A0A0P1EHG3"/>
<gene>
    <name evidence="1" type="ORF">RUA4292_04015</name>
</gene>
<dbReference type="Proteomes" id="UP000050783">
    <property type="component" value="Unassembled WGS sequence"/>
</dbReference>
<reference evidence="1 2" key="1">
    <citation type="submission" date="2015-09" db="EMBL/GenBank/DDBJ databases">
        <authorList>
            <consortium name="Swine Surveillance"/>
        </authorList>
    </citation>
    <scope>NUCLEOTIDE SEQUENCE [LARGE SCALE GENOMIC DNA]</scope>
    <source>
        <strain evidence="1 2">CECT 4292</strain>
    </source>
</reference>
<dbReference type="OrthoDB" id="8335209at2"/>
<organism evidence="1 2">
    <name type="scientific">Ruegeria atlantica</name>
    <dbReference type="NCBI Taxonomy" id="81569"/>
    <lineage>
        <taxon>Bacteria</taxon>
        <taxon>Pseudomonadati</taxon>
        <taxon>Pseudomonadota</taxon>
        <taxon>Alphaproteobacteria</taxon>
        <taxon>Rhodobacterales</taxon>
        <taxon>Roseobacteraceae</taxon>
        <taxon>Ruegeria</taxon>
    </lineage>
</organism>
<protein>
    <submittedName>
        <fullName evidence="1">Putative hydrolase (HAD superfamily)</fullName>
    </submittedName>
</protein>
<dbReference type="GO" id="GO:0016787">
    <property type="term" value="F:hydrolase activity"/>
    <property type="evidence" value="ECO:0007669"/>
    <property type="project" value="UniProtKB-KW"/>
</dbReference>
<evidence type="ECO:0000313" key="2">
    <source>
        <dbReference type="Proteomes" id="UP000050783"/>
    </source>
</evidence>
<dbReference type="STRING" id="81569.RUM4293_01575"/>
<proteinExistence type="predicted"/>
<dbReference type="RefSeq" id="WP_058279173.1">
    <property type="nucleotide sequence ID" value="NZ_CYPU01000071.1"/>
</dbReference>
<dbReference type="EMBL" id="CYPU01000071">
    <property type="protein sequence ID" value="CUH49815.1"/>
    <property type="molecule type" value="Genomic_DNA"/>
</dbReference>
<sequence length="602" mass="68500">MLSQERNKAEVVRRTGYAFSTISNLIENHDVIAFDVSKTLLSRCVLSSDGVFRFMEQSLGVEGFCGARLKAEQLAERRFGTNEASEISLNEIYSLLAVLLPDNTVTPDDERECEEKFHFLNQAFVMIATVARDKGKRLIGINDTQMNKDQVSRFLEALGIELDALYSPLDGRHFLLKAAANEESAPNRALHFGQCILTNMNDDVDSAITEIHVNQHSDCLRQDDAPFVDQDCGEYTFTSDLILGQIAARMPHVDPEEPDLYSFGFNVCGPVLLGFCDYIAERSAQDEFDELLLPPGQVQIIEQSLSTLKLPLSCYSISEVIEVLTSDLSNVSSEERKQLWHRIEAWKARDFKNIAIVDVDGSALDFDFLTSPQVHRYCIFGQSSLVRQERASAYLLDGSNATNTDVSVIGSTVLFDLLFANPKASFPNLSSGKDISVALNGEAEAITDVGLLASICVQRGALDFLRMIAPIKDTLDRRELKDFNLFCLTRLVTTPTEREYRTFENVPFPWCKGETEWRTIESYWKPVSISSRYLTDFRRQIHEQQLHNYDRMLPNSIKDLSMRDDIGQLDWRRIMYRHPLKISYWNSVRRFQRQKQNELGQK</sequence>
<dbReference type="GeneID" id="55495151"/>
<accession>A0A0P1EHG3</accession>
<keyword evidence="1" id="KW-0378">Hydrolase</keyword>
<evidence type="ECO:0000313" key="1">
    <source>
        <dbReference type="EMBL" id="CUH49815.1"/>
    </source>
</evidence>
<name>A0A0P1EHG3_9RHOB</name>